<dbReference type="Proteomes" id="UP000194127">
    <property type="component" value="Unassembled WGS sequence"/>
</dbReference>
<reference evidence="4 5" key="1">
    <citation type="submission" date="2017-04" db="EMBL/GenBank/DDBJ databases">
        <title>Genome Sequence of the Model Brown-Rot Fungus Postia placenta SB12.</title>
        <authorList>
            <consortium name="DOE Joint Genome Institute"/>
            <person name="Gaskell J."/>
            <person name="Kersten P."/>
            <person name="Larrondo L.F."/>
            <person name="Canessa P."/>
            <person name="Martinez D."/>
            <person name="Hibbett D."/>
            <person name="Schmoll M."/>
            <person name="Kubicek C.P."/>
            <person name="Martinez A.T."/>
            <person name="Yadav J."/>
            <person name="Master E."/>
            <person name="Magnuson J.K."/>
            <person name="James T."/>
            <person name="Yaver D."/>
            <person name="Berka R."/>
            <person name="Labutti K."/>
            <person name="Lipzen A."/>
            <person name="Aerts A."/>
            <person name="Barry K."/>
            <person name="Henrissat B."/>
            <person name="Blanchette R."/>
            <person name="Grigoriev I."/>
            <person name="Cullen D."/>
        </authorList>
    </citation>
    <scope>NUCLEOTIDE SEQUENCE [LARGE SCALE GENOMIC DNA]</scope>
    <source>
        <strain evidence="4 5">MAD-698-R-SB12</strain>
    </source>
</reference>
<dbReference type="InterPro" id="IPR000182">
    <property type="entry name" value="GNAT_dom"/>
</dbReference>
<accession>A0A1X6NDC8</accession>
<proteinExistence type="predicted"/>
<dbReference type="GeneID" id="36329285"/>
<dbReference type="PANTHER" id="PTHR42919">
    <property type="entry name" value="N-ALPHA-ACETYLTRANSFERASE"/>
    <property type="match status" value="1"/>
</dbReference>
<feature type="domain" description="N-acetyltransferase" evidence="3">
    <location>
        <begin position="13"/>
        <end position="167"/>
    </location>
</feature>
<dbReference type="RefSeq" id="XP_024343230.1">
    <property type="nucleotide sequence ID" value="XM_024484336.1"/>
</dbReference>
<evidence type="ECO:0000313" key="5">
    <source>
        <dbReference type="Proteomes" id="UP000194127"/>
    </source>
</evidence>
<evidence type="ECO:0000256" key="1">
    <source>
        <dbReference type="ARBA" id="ARBA00022679"/>
    </source>
</evidence>
<dbReference type="GO" id="GO:0016747">
    <property type="term" value="F:acyltransferase activity, transferring groups other than amino-acyl groups"/>
    <property type="evidence" value="ECO:0007669"/>
    <property type="project" value="InterPro"/>
</dbReference>
<dbReference type="SUPFAM" id="SSF55729">
    <property type="entry name" value="Acyl-CoA N-acyltransferases (Nat)"/>
    <property type="match status" value="1"/>
</dbReference>
<protein>
    <recommendedName>
        <fullName evidence="3">N-acetyltransferase domain-containing protein</fullName>
    </recommendedName>
</protein>
<gene>
    <name evidence="4" type="ORF">POSPLADRAFT_1133385</name>
</gene>
<dbReference type="CDD" id="cd04301">
    <property type="entry name" value="NAT_SF"/>
    <property type="match status" value="1"/>
</dbReference>
<dbReference type="OrthoDB" id="47374at2759"/>
<dbReference type="InterPro" id="IPR051556">
    <property type="entry name" value="N-term/lysine_N-AcTrnsfr"/>
</dbReference>
<dbReference type="STRING" id="670580.A0A1X6NDC8"/>
<dbReference type="Pfam" id="PF00583">
    <property type="entry name" value="Acetyltransf_1"/>
    <property type="match status" value="1"/>
</dbReference>
<dbReference type="PANTHER" id="PTHR42919:SF8">
    <property type="entry name" value="N-ALPHA-ACETYLTRANSFERASE 50"/>
    <property type="match status" value="1"/>
</dbReference>
<keyword evidence="5" id="KW-1185">Reference proteome</keyword>
<name>A0A1X6NDC8_9APHY</name>
<dbReference type="PROSITE" id="PS51186">
    <property type="entry name" value="GNAT"/>
    <property type="match status" value="1"/>
</dbReference>
<dbReference type="InterPro" id="IPR016181">
    <property type="entry name" value="Acyl_CoA_acyltransferase"/>
</dbReference>
<evidence type="ECO:0000259" key="3">
    <source>
        <dbReference type="PROSITE" id="PS51186"/>
    </source>
</evidence>
<dbReference type="GO" id="GO:0007064">
    <property type="term" value="P:mitotic sister chromatid cohesion"/>
    <property type="evidence" value="ECO:0007669"/>
    <property type="project" value="TreeGrafter"/>
</dbReference>
<organism evidence="4 5">
    <name type="scientific">Postia placenta MAD-698-R-SB12</name>
    <dbReference type="NCBI Taxonomy" id="670580"/>
    <lineage>
        <taxon>Eukaryota</taxon>
        <taxon>Fungi</taxon>
        <taxon>Dikarya</taxon>
        <taxon>Basidiomycota</taxon>
        <taxon>Agaricomycotina</taxon>
        <taxon>Agaricomycetes</taxon>
        <taxon>Polyporales</taxon>
        <taxon>Adustoporiaceae</taxon>
        <taxon>Rhodonia</taxon>
    </lineage>
</organism>
<sequence>MSSPAAAQRSQRVSLSSLTPNNLGTVRKLNSVLFPIKYSEKFYQDILLPEAEDFCKLEVYYNDVPVGTACCRMETVDGQTKLYLMTMGILAPYRHRGVGSYSLQKIIDAATAHAKPKIDVIYLHVQVSNDSAKAFYERHGFKEIGVYEHYYKKIVPQDAWILERKIERSSESTK</sequence>
<keyword evidence="2" id="KW-0012">Acyltransferase</keyword>
<evidence type="ECO:0000313" key="4">
    <source>
        <dbReference type="EMBL" id="OSX66436.1"/>
    </source>
</evidence>
<dbReference type="Gene3D" id="3.40.630.30">
    <property type="match status" value="1"/>
</dbReference>
<dbReference type="FunFam" id="3.40.630.30:FF:000006">
    <property type="entry name" value="Putative n-alpha-acetyltransferase 50"/>
    <property type="match status" value="1"/>
</dbReference>
<dbReference type="EMBL" id="KZ110592">
    <property type="protein sequence ID" value="OSX66436.1"/>
    <property type="molecule type" value="Genomic_DNA"/>
</dbReference>
<keyword evidence="1" id="KW-0808">Transferase</keyword>
<evidence type="ECO:0000256" key="2">
    <source>
        <dbReference type="ARBA" id="ARBA00023315"/>
    </source>
</evidence>
<dbReference type="GO" id="GO:0031415">
    <property type="term" value="C:NatA complex"/>
    <property type="evidence" value="ECO:0007669"/>
    <property type="project" value="TreeGrafter"/>
</dbReference>
<dbReference type="AlphaFoldDB" id="A0A1X6NDC8"/>